<evidence type="ECO:0000313" key="2">
    <source>
        <dbReference type="Proteomes" id="UP000531594"/>
    </source>
</evidence>
<dbReference type="Proteomes" id="UP000531594">
    <property type="component" value="Unassembled WGS sequence"/>
</dbReference>
<name>A0A7X0LWK4_9BACI</name>
<proteinExistence type="predicted"/>
<sequence length="134" mass="15739">MGILILLTAACALFYWFKSSYLRSREKDREKQFIKWGLGVDYCYFYSRPFIVTDQCITINGVQEVVDYKSPICYSLVKTSWWGKKTIYSRCLIHGNYKESKGFQIKMADIPNGENYKIEVFSGFKISFGQFQVR</sequence>
<dbReference type="RefSeq" id="WP_184525508.1">
    <property type="nucleotide sequence ID" value="NZ_JACHGK010000006.1"/>
</dbReference>
<organism evidence="1 2">
    <name type="scientific">Bacillus benzoevorans</name>
    <dbReference type="NCBI Taxonomy" id="1456"/>
    <lineage>
        <taxon>Bacteria</taxon>
        <taxon>Bacillati</taxon>
        <taxon>Bacillota</taxon>
        <taxon>Bacilli</taxon>
        <taxon>Bacillales</taxon>
        <taxon>Bacillaceae</taxon>
        <taxon>Bacillus</taxon>
    </lineage>
</organism>
<dbReference type="AlphaFoldDB" id="A0A7X0LWK4"/>
<reference evidence="1 2" key="1">
    <citation type="submission" date="2020-08" db="EMBL/GenBank/DDBJ databases">
        <title>Genomic Encyclopedia of Type Strains, Phase IV (KMG-IV): sequencing the most valuable type-strain genomes for metagenomic binning, comparative biology and taxonomic classification.</title>
        <authorList>
            <person name="Goeker M."/>
        </authorList>
    </citation>
    <scope>NUCLEOTIDE SEQUENCE [LARGE SCALE GENOMIC DNA]</scope>
    <source>
        <strain evidence="1 2">DSM 5391</strain>
    </source>
</reference>
<dbReference type="EMBL" id="JACHGK010000006">
    <property type="protein sequence ID" value="MBB6445454.1"/>
    <property type="molecule type" value="Genomic_DNA"/>
</dbReference>
<comment type="caution">
    <text evidence="1">The sequence shown here is derived from an EMBL/GenBank/DDBJ whole genome shotgun (WGS) entry which is preliminary data.</text>
</comment>
<protein>
    <submittedName>
        <fullName evidence="1">Uncharacterized protein</fullName>
    </submittedName>
</protein>
<keyword evidence="2" id="KW-1185">Reference proteome</keyword>
<accession>A0A7X0LWK4</accession>
<evidence type="ECO:0000313" key="1">
    <source>
        <dbReference type="EMBL" id="MBB6445454.1"/>
    </source>
</evidence>
<gene>
    <name evidence="1" type="ORF">HNR53_002073</name>
</gene>